<evidence type="ECO:0000313" key="3">
    <source>
        <dbReference type="WBParaSite" id="NBR_0001112001-mRNA-1"/>
    </source>
</evidence>
<protein>
    <submittedName>
        <fullName evidence="1 3">Uncharacterized protein</fullName>
    </submittedName>
</protein>
<evidence type="ECO:0000313" key="1">
    <source>
        <dbReference type="EMBL" id="VDL74710.1"/>
    </source>
</evidence>
<reference evidence="3" key="1">
    <citation type="submission" date="2017-02" db="UniProtKB">
        <authorList>
            <consortium name="WormBaseParasite"/>
        </authorList>
    </citation>
    <scope>IDENTIFICATION</scope>
</reference>
<dbReference type="AlphaFoldDB" id="A0A0N4Y577"/>
<sequence>MVRNGPNVLLQVIRSQKIASSWAILVLTRTISIDF</sequence>
<name>A0A0N4Y577_NIPBR</name>
<dbReference type="EMBL" id="UYSL01020461">
    <property type="protein sequence ID" value="VDL74710.1"/>
    <property type="molecule type" value="Genomic_DNA"/>
</dbReference>
<organism evidence="3">
    <name type="scientific">Nippostrongylus brasiliensis</name>
    <name type="common">Rat hookworm</name>
    <dbReference type="NCBI Taxonomy" id="27835"/>
    <lineage>
        <taxon>Eukaryota</taxon>
        <taxon>Metazoa</taxon>
        <taxon>Ecdysozoa</taxon>
        <taxon>Nematoda</taxon>
        <taxon>Chromadorea</taxon>
        <taxon>Rhabditida</taxon>
        <taxon>Rhabditina</taxon>
        <taxon>Rhabditomorpha</taxon>
        <taxon>Strongyloidea</taxon>
        <taxon>Heligmosomidae</taxon>
        <taxon>Nippostrongylus</taxon>
    </lineage>
</organism>
<proteinExistence type="predicted"/>
<dbReference type="WBParaSite" id="NBR_0001112001-mRNA-1">
    <property type="protein sequence ID" value="NBR_0001112001-mRNA-1"/>
    <property type="gene ID" value="NBR_0001112001"/>
</dbReference>
<evidence type="ECO:0000313" key="2">
    <source>
        <dbReference type="Proteomes" id="UP000271162"/>
    </source>
</evidence>
<keyword evidence="2" id="KW-1185">Reference proteome</keyword>
<dbReference type="Proteomes" id="UP000271162">
    <property type="component" value="Unassembled WGS sequence"/>
</dbReference>
<gene>
    <name evidence="1" type="ORF">NBR_LOCUS11121</name>
</gene>
<reference evidence="1 2" key="2">
    <citation type="submission" date="2018-11" db="EMBL/GenBank/DDBJ databases">
        <authorList>
            <consortium name="Pathogen Informatics"/>
        </authorList>
    </citation>
    <scope>NUCLEOTIDE SEQUENCE [LARGE SCALE GENOMIC DNA]</scope>
</reference>
<accession>A0A0N4Y577</accession>